<dbReference type="RefSeq" id="XP_026603732.1">
    <property type="nucleotide sequence ID" value="XM_026747900.1"/>
</dbReference>
<protein>
    <recommendedName>
        <fullName evidence="4">MARVEL domain-containing protein</fullName>
    </recommendedName>
</protein>
<organism evidence="2 3">
    <name type="scientific">Aspergillus mulundensis</name>
    <dbReference type="NCBI Taxonomy" id="1810919"/>
    <lineage>
        <taxon>Eukaryota</taxon>
        <taxon>Fungi</taxon>
        <taxon>Dikarya</taxon>
        <taxon>Ascomycota</taxon>
        <taxon>Pezizomycotina</taxon>
        <taxon>Eurotiomycetes</taxon>
        <taxon>Eurotiomycetidae</taxon>
        <taxon>Eurotiales</taxon>
        <taxon>Aspergillaceae</taxon>
        <taxon>Aspergillus</taxon>
        <taxon>Aspergillus subgen. Nidulantes</taxon>
    </lineage>
</organism>
<dbReference type="Proteomes" id="UP000256690">
    <property type="component" value="Unassembled WGS sequence"/>
</dbReference>
<feature type="transmembrane region" description="Helical" evidence="1">
    <location>
        <begin position="43"/>
        <end position="65"/>
    </location>
</feature>
<dbReference type="OrthoDB" id="4476294at2759"/>
<feature type="transmembrane region" description="Helical" evidence="1">
    <location>
        <begin position="114"/>
        <end position="139"/>
    </location>
</feature>
<comment type="caution">
    <text evidence="2">The sequence shown here is derived from an EMBL/GenBank/DDBJ whole genome shotgun (WGS) entry which is preliminary data.</text>
</comment>
<dbReference type="GeneID" id="38116254"/>
<name>A0A3D8RYA9_9EURO</name>
<accession>A0A3D8RYA9</accession>
<gene>
    <name evidence="2" type="ORF">DSM5745_05884</name>
</gene>
<sequence length="234" mass="25226">MASVSESTPLLADSGPQEVGEYGIAQESTDTPSPQARPPYHRIIVVLTHLSAALSVLALVLYLTVGSLDAAGPGGFYLFWNLVVAIRDLAAICILASIASSLNLARLRHARRPLWLWPNLLVDAVVVFFTFIIVPGALAEASAINPDSWLPDRRGVATARAVIVLLIVGLIASLLVGLAHLALLFLRCFAFFQSEPSQGPRTWRVPGGEFRVEFSIKFLRQGDGARRESSDAEA</sequence>
<dbReference type="EMBL" id="PVWQ01000006">
    <property type="protein sequence ID" value="RDW79032.1"/>
    <property type="molecule type" value="Genomic_DNA"/>
</dbReference>
<reference evidence="2 3" key="1">
    <citation type="journal article" date="2018" name="IMA Fungus">
        <title>IMA Genome-F 9: Draft genome sequence of Annulohypoxylon stygium, Aspergillus mulundensis, Berkeleyomyces basicola (syn. Thielaviopsis basicola), Ceratocystis smalleyi, two Cercospora beticola strains, Coleophoma cylindrospora, Fusarium fracticaudum, Phialophora cf. hyalina, and Morchella septimelata.</title>
        <authorList>
            <person name="Wingfield B.D."/>
            <person name="Bills G.F."/>
            <person name="Dong Y."/>
            <person name="Huang W."/>
            <person name="Nel W.J."/>
            <person name="Swalarsk-Parry B.S."/>
            <person name="Vaghefi N."/>
            <person name="Wilken P.M."/>
            <person name="An Z."/>
            <person name="de Beer Z.W."/>
            <person name="De Vos L."/>
            <person name="Chen L."/>
            <person name="Duong T.A."/>
            <person name="Gao Y."/>
            <person name="Hammerbacher A."/>
            <person name="Kikkert J.R."/>
            <person name="Li Y."/>
            <person name="Li H."/>
            <person name="Li K."/>
            <person name="Li Q."/>
            <person name="Liu X."/>
            <person name="Ma X."/>
            <person name="Naidoo K."/>
            <person name="Pethybridge S.J."/>
            <person name="Sun J."/>
            <person name="Steenkamp E.T."/>
            <person name="van der Nest M.A."/>
            <person name="van Wyk S."/>
            <person name="Wingfield M.J."/>
            <person name="Xiong C."/>
            <person name="Yue Q."/>
            <person name="Zhang X."/>
        </authorList>
    </citation>
    <scope>NUCLEOTIDE SEQUENCE [LARGE SCALE GENOMIC DNA]</scope>
    <source>
        <strain evidence="2 3">DSM 5745</strain>
    </source>
</reference>
<dbReference type="AlphaFoldDB" id="A0A3D8RYA9"/>
<evidence type="ECO:0000256" key="1">
    <source>
        <dbReference type="SAM" id="Phobius"/>
    </source>
</evidence>
<keyword evidence="1" id="KW-0812">Transmembrane</keyword>
<proteinExistence type="predicted"/>
<keyword evidence="1" id="KW-0472">Membrane</keyword>
<evidence type="ECO:0008006" key="4">
    <source>
        <dbReference type="Google" id="ProtNLM"/>
    </source>
</evidence>
<feature type="transmembrane region" description="Helical" evidence="1">
    <location>
        <begin position="159"/>
        <end position="186"/>
    </location>
</feature>
<keyword evidence="1" id="KW-1133">Transmembrane helix</keyword>
<keyword evidence="3" id="KW-1185">Reference proteome</keyword>
<feature type="transmembrane region" description="Helical" evidence="1">
    <location>
        <begin position="77"/>
        <end position="102"/>
    </location>
</feature>
<evidence type="ECO:0000313" key="2">
    <source>
        <dbReference type="EMBL" id="RDW79032.1"/>
    </source>
</evidence>
<evidence type="ECO:0000313" key="3">
    <source>
        <dbReference type="Proteomes" id="UP000256690"/>
    </source>
</evidence>